<dbReference type="EMBL" id="LT629690">
    <property type="protein sequence ID" value="SDE86028.1"/>
    <property type="molecule type" value="Genomic_DNA"/>
</dbReference>
<dbReference type="InterPro" id="IPR052754">
    <property type="entry name" value="NTPase_KAP_P-loop"/>
</dbReference>
<dbReference type="Pfam" id="PF07693">
    <property type="entry name" value="KAP_NTPase"/>
    <property type="match status" value="1"/>
</dbReference>
<dbReference type="AlphaFoldDB" id="A0A1G7GCZ2"/>
<dbReference type="PANTHER" id="PTHR22674:SF6">
    <property type="entry name" value="NTPASE KAP FAMILY P-LOOP DOMAIN-CONTAINING PROTEIN 1"/>
    <property type="match status" value="1"/>
</dbReference>
<evidence type="ECO:0000313" key="2">
    <source>
        <dbReference type="EMBL" id="SDE86028.1"/>
    </source>
</evidence>
<dbReference type="InterPro" id="IPR027417">
    <property type="entry name" value="P-loop_NTPase"/>
</dbReference>
<evidence type="ECO:0000313" key="3">
    <source>
        <dbReference type="Proteomes" id="UP000182427"/>
    </source>
</evidence>
<organism evidence="2 3">
    <name type="scientific">Terriglobus roseus</name>
    <dbReference type="NCBI Taxonomy" id="392734"/>
    <lineage>
        <taxon>Bacteria</taxon>
        <taxon>Pseudomonadati</taxon>
        <taxon>Acidobacteriota</taxon>
        <taxon>Terriglobia</taxon>
        <taxon>Terriglobales</taxon>
        <taxon>Acidobacteriaceae</taxon>
        <taxon>Terriglobus</taxon>
    </lineage>
</organism>
<feature type="domain" description="KAP NTPase" evidence="1">
    <location>
        <begin position="22"/>
        <end position="307"/>
    </location>
</feature>
<dbReference type="Gene3D" id="3.40.50.300">
    <property type="entry name" value="P-loop containing nucleotide triphosphate hydrolases"/>
    <property type="match status" value="1"/>
</dbReference>
<reference evidence="2 3" key="1">
    <citation type="submission" date="2016-10" db="EMBL/GenBank/DDBJ databases">
        <authorList>
            <person name="de Groot N.N."/>
        </authorList>
    </citation>
    <scope>NUCLEOTIDE SEQUENCE [LARGE SCALE GENOMIC DNA]</scope>
    <source>
        <strain evidence="2 3">GAS232</strain>
    </source>
</reference>
<sequence>MSSLSILSDAAVGSTRDYLSFERYTDPLIEILSDPNAETPFTVGIFGAWGSGKSSLLQMLDEKLEAKDPKGFVRVHFNPWVYRGEKNILIPLLHTLQDTLEEDVMHRFTESAKKIGDVLLRLGADVLLKRLTADSVSLEKLEKLEAKYLEHKGQVESQIRKLRLTLQAEADNIAAKGARLVFFVDDLDRCEPEEIINLLESIKLFLDLKNVFVVLAVDKEVIDRGIEVKYSAFQFEKSRKLAVGAEYIEKMVQLPLQLYPLHKKQILWFMNRFGPGEAVKPHLSLLESIVLPNPRKIKRILNILAVSSHIADQTQGIENLDRSLLARLAVLQVQAGDLYSQIVRMPDALFAFDGLAADPPTFDVHNPGTFARFGARRDAIVQLCKDYYRPESFLSALFRGDEITVGGKKSTPGAFSNLRPDDLSMYLSMLGA</sequence>
<protein>
    <submittedName>
        <fullName evidence="2">KAP family P-loop domain-containing protein</fullName>
    </submittedName>
</protein>
<dbReference type="PANTHER" id="PTHR22674">
    <property type="entry name" value="NTPASE, KAP FAMILY P-LOOP DOMAIN-CONTAINING 1"/>
    <property type="match status" value="1"/>
</dbReference>
<accession>A0A1G7GCZ2</accession>
<dbReference type="SUPFAM" id="SSF52540">
    <property type="entry name" value="P-loop containing nucleoside triphosphate hydrolases"/>
    <property type="match status" value="1"/>
</dbReference>
<proteinExistence type="predicted"/>
<dbReference type="OrthoDB" id="99380at2"/>
<dbReference type="Proteomes" id="UP000182427">
    <property type="component" value="Chromosome I"/>
</dbReference>
<gene>
    <name evidence="2" type="ORF">SAMN05444167_0652</name>
</gene>
<dbReference type="InterPro" id="IPR011646">
    <property type="entry name" value="KAP_P-loop"/>
</dbReference>
<evidence type="ECO:0000259" key="1">
    <source>
        <dbReference type="Pfam" id="PF07693"/>
    </source>
</evidence>
<keyword evidence="3" id="KW-1185">Reference proteome</keyword>
<name>A0A1G7GCZ2_9BACT</name>